<dbReference type="FunFam" id="2.40.50.140:FF:000004">
    <property type="entry name" value="Elongation factor P"/>
    <property type="match status" value="1"/>
</dbReference>
<dbReference type="SMART" id="SM00841">
    <property type="entry name" value="Elong-fact-P_C"/>
    <property type="match status" value="1"/>
</dbReference>
<proteinExistence type="inferred from homology"/>
<dbReference type="NCBIfam" id="NF001810">
    <property type="entry name" value="PRK00529.1"/>
    <property type="match status" value="1"/>
</dbReference>
<dbReference type="SUPFAM" id="SSF50104">
    <property type="entry name" value="Translation proteins SH3-like domain"/>
    <property type="match status" value="1"/>
</dbReference>
<evidence type="ECO:0000256" key="7">
    <source>
        <dbReference type="ARBA" id="ARBA00023278"/>
    </source>
</evidence>
<dbReference type="GO" id="GO:0003746">
    <property type="term" value="F:translation elongation factor activity"/>
    <property type="evidence" value="ECO:0007669"/>
    <property type="project" value="UniProtKB-UniRule"/>
</dbReference>
<accession>A0AAE9ICZ3</accession>
<dbReference type="InterPro" id="IPR013185">
    <property type="entry name" value="Transl_elong_KOW-like"/>
</dbReference>
<evidence type="ECO:0000256" key="9">
    <source>
        <dbReference type="NCBIfam" id="TIGR00038"/>
    </source>
</evidence>
<evidence type="ECO:0000256" key="6">
    <source>
        <dbReference type="ARBA" id="ARBA00022917"/>
    </source>
</evidence>
<dbReference type="RefSeq" id="WP_250249797.1">
    <property type="nucleotide sequence ID" value="NZ_CP097751.1"/>
</dbReference>
<dbReference type="PIRSF" id="PIRSF005901">
    <property type="entry name" value="EF-P"/>
    <property type="match status" value="1"/>
</dbReference>
<evidence type="ECO:0000313" key="13">
    <source>
        <dbReference type="EMBL" id="URJ27317.1"/>
    </source>
</evidence>
<evidence type="ECO:0000256" key="8">
    <source>
        <dbReference type="HAMAP-Rule" id="MF_00141"/>
    </source>
</evidence>
<comment type="function">
    <text evidence="8">Involved in peptide bond synthesis. Alleviates ribosome stalling that occurs when 3 or more consecutive Pro residues or the sequence PPG is present in a protein, possibly by augmenting the peptidyl transferase activity of the ribosome. Modification of Lys-34 is required for alleviation.</text>
</comment>
<dbReference type="PROSITE" id="PS01275">
    <property type="entry name" value="EFP"/>
    <property type="match status" value="1"/>
</dbReference>
<evidence type="ECO:0000256" key="4">
    <source>
        <dbReference type="ARBA" id="ARBA00022490"/>
    </source>
</evidence>
<keyword evidence="5 8" id="KW-0251">Elongation factor</keyword>
<feature type="modified residue" description="N6-(3,6-diaminohexanoyl)-5-hydroxylysine" evidence="8">
    <location>
        <position position="34"/>
    </location>
</feature>
<dbReference type="AlphaFoldDB" id="A0AAE9ICZ3"/>
<evidence type="ECO:0000256" key="5">
    <source>
        <dbReference type="ARBA" id="ARBA00022768"/>
    </source>
</evidence>
<reference evidence="13" key="1">
    <citation type="submission" date="2022-05" db="EMBL/GenBank/DDBJ databases">
        <title>Impact of host demography and evolutionary history on endosymbiont molecular evolution: a test in carpenter ants (Genus Camponotus) and their Blochmannia endosymbionts.</title>
        <authorList>
            <person name="Manthey J.D."/>
            <person name="Giron J.C."/>
            <person name="Hruska J.P."/>
        </authorList>
    </citation>
    <scope>NUCLEOTIDE SEQUENCE</scope>
    <source>
        <strain evidence="13">C-049</strain>
    </source>
</reference>
<dbReference type="GO" id="GO:0043043">
    <property type="term" value="P:peptide biosynthetic process"/>
    <property type="evidence" value="ECO:0007669"/>
    <property type="project" value="InterPro"/>
</dbReference>
<dbReference type="KEGG" id="bhb:M9394_01950"/>
<feature type="domain" description="Translation elongation factor P/YeiP central" evidence="12">
    <location>
        <begin position="69"/>
        <end position="123"/>
    </location>
</feature>
<dbReference type="InterPro" id="IPR012340">
    <property type="entry name" value="NA-bd_OB-fold"/>
</dbReference>
<comment type="subcellular location">
    <subcellularLocation>
        <location evidence="1 8">Cytoplasm</location>
    </subcellularLocation>
</comment>
<dbReference type="FunFam" id="2.30.30.30:FF:000003">
    <property type="entry name" value="Elongation factor P"/>
    <property type="match status" value="1"/>
</dbReference>
<evidence type="ECO:0000256" key="2">
    <source>
        <dbReference type="ARBA" id="ARBA00004815"/>
    </source>
</evidence>
<evidence type="ECO:0000259" key="12">
    <source>
        <dbReference type="SMART" id="SM01185"/>
    </source>
</evidence>
<keyword evidence="7 8" id="KW-0379">Hydroxylation</keyword>
<dbReference type="Proteomes" id="UP001056323">
    <property type="component" value="Chromosome"/>
</dbReference>
<dbReference type="PANTHER" id="PTHR30053">
    <property type="entry name" value="ELONGATION FACTOR P"/>
    <property type="match status" value="1"/>
</dbReference>
<dbReference type="Pfam" id="PF08207">
    <property type="entry name" value="EFP_N"/>
    <property type="match status" value="1"/>
</dbReference>
<keyword evidence="6 8" id="KW-0648">Protein biosynthesis</keyword>
<dbReference type="Gene3D" id="2.40.50.140">
    <property type="entry name" value="Nucleic acid-binding proteins"/>
    <property type="match status" value="2"/>
</dbReference>
<protein>
    <recommendedName>
        <fullName evidence="8 9">Elongation factor P</fullName>
        <shortName evidence="8">EF-P</shortName>
    </recommendedName>
</protein>
<dbReference type="SUPFAM" id="SSF50249">
    <property type="entry name" value="Nucleic acid-binding proteins"/>
    <property type="match status" value="2"/>
</dbReference>
<gene>
    <name evidence="8 13" type="primary">efp</name>
    <name evidence="13" type="ORF">M9394_01950</name>
</gene>
<evidence type="ECO:0000259" key="11">
    <source>
        <dbReference type="SMART" id="SM00841"/>
    </source>
</evidence>
<dbReference type="Pfam" id="PF09285">
    <property type="entry name" value="Elong-fact-P_C"/>
    <property type="match status" value="1"/>
</dbReference>
<sequence length="188" mass="21377">MVLYSINEFRTGLKIIQNREPCVIISHESIKPGKGQAFSRVRLRQIISGKILEKTFKSGDFLESANITEIRLVYVYHDNEFWYFMDEKNFEEIAVAAKIIGTNIKWITTQLHYIVTLWNKVPILVTPPDCIELEIIKITPIKKNSTGSSGVKLATVSTGAVVKVPFFIQLGELIKINTRLGTYMSRAK</sequence>
<evidence type="ECO:0000313" key="14">
    <source>
        <dbReference type="Proteomes" id="UP001056323"/>
    </source>
</evidence>
<dbReference type="SMART" id="SM01185">
    <property type="entry name" value="EFP"/>
    <property type="match status" value="1"/>
</dbReference>
<evidence type="ECO:0000256" key="1">
    <source>
        <dbReference type="ARBA" id="ARBA00004496"/>
    </source>
</evidence>
<name>A0AAE9ICZ3_9ENTR</name>
<dbReference type="PANTHER" id="PTHR30053:SF12">
    <property type="entry name" value="ELONGATION FACTOR P (EF-P) FAMILY PROTEIN"/>
    <property type="match status" value="1"/>
</dbReference>
<dbReference type="NCBIfam" id="TIGR00038">
    <property type="entry name" value="efp"/>
    <property type="match status" value="1"/>
</dbReference>
<comment type="pathway">
    <text evidence="2 8">Protein biosynthesis; polypeptide chain elongation.</text>
</comment>
<dbReference type="EMBL" id="CP097751">
    <property type="protein sequence ID" value="URJ27317.1"/>
    <property type="molecule type" value="Genomic_DNA"/>
</dbReference>
<comment type="PTM">
    <text evidence="8">May be beta-lysylated on the epsilon-amino group of Lys-34 by the combined action of EpmA and EpmB, and then hydroxylated on the C5 position of the same residue by EpmC (if this protein is present). Lysylation is critical for the stimulatory effect of EF-P on peptide-bond formation. The lysylation moiety may extend toward the peptidyltransferase center and stabilize the terminal 3-CCA end of the tRNA. Hydroxylation of the C5 position on Lys-34 may allow additional potential stabilizing hydrogen-bond interactions with the P-tRNA.</text>
</comment>
<dbReference type="InterPro" id="IPR008991">
    <property type="entry name" value="Translation_prot_SH3-like_sf"/>
</dbReference>
<dbReference type="HAMAP" id="MF_00141">
    <property type="entry name" value="EF_P"/>
    <property type="match status" value="1"/>
</dbReference>
<dbReference type="Gene3D" id="2.30.30.30">
    <property type="match status" value="1"/>
</dbReference>
<dbReference type="Pfam" id="PF01132">
    <property type="entry name" value="EFP"/>
    <property type="match status" value="1"/>
</dbReference>
<feature type="domain" description="Elongation factor P C-terminal" evidence="11">
    <location>
        <begin position="131"/>
        <end position="186"/>
    </location>
</feature>
<dbReference type="InterPro" id="IPR020599">
    <property type="entry name" value="Transl_elong_fac_P/YeiP"/>
</dbReference>
<keyword evidence="4 8" id="KW-0963">Cytoplasm</keyword>
<dbReference type="InterPro" id="IPR011768">
    <property type="entry name" value="Transl_elongation_fac_P"/>
</dbReference>
<dbReference type="InterPro" id="IPR014722">
    <property type="entry name" value="Rib_uL2_dom2"/>
</dbReference>
<dbReference type="InterPro" id="IPR001059">
    <property type="entry name" value="Transl_elong_P/YeiP_cen"/>
</dbReference>
<comment type="similarity">
    <text evidence="3 8 10">Belongs to the elongation factor P family.</text>
</comment>
<evidence type="ECO:0000256" key="10">
    <source>
        <dbReference type="RuleBase" id="RU004389"/>
    </source>
</evidence>
<dbReference type="GO" id="GO:0005829">
    <property type="term" value="C:cytosol"/>
    <property type="evidence" value="ECO:0007669"/>
    <property type="project" value="UniProtKB-ARBA"/>
</dbReference>
<dbReference type="InterPro" id="IPR013852">
    <property type="entry name" value="Transl_elong_P/YeiP_CS"/>
</dbReference>
<dbReference type="InterPro" id="IPR015365">
    <property type="entry name" value="Elong-fact-P_C"/>
</dbReference>
<evidence type="ECO:0000256" key="3">
    <source>
        <dbReference type="ARBA" id="ARBA00009479"/>
    </source>
</evidence>
<organism evidence="13 14">
    <name type="scientific">Candidatus Blochmanniella camponoti</name>
    <dbReference type="NCBI Taxonomy" id="108080"/>
    <lineage>
        <taxon>Bacteria</taxon>
        <taxon>Pseudomonadati</taxon>
        <taxon>Pseudomonadota</taxon>
        <taxon>Gammaproteobacteria</taxon>
        <taxon>Enterobacterales</taxon>
        <taxon>Enterobacteriaceae</taxon>
        <taxon>ant endosymbionts</taxon>
        <taxon>Candidatus Blochmanniella</taxon>
    </lineage>
</organism>